<gene>
    <name evidence="1" type="ORF">E2C01_100318</name>
</gene>
<dbReference type="EMBL" id="VSRR010141990">
    <property type="protein sequence ID" value="MPD04621.1"/>
    <property type="molecule type" value="Genomic_DNA"/>
</dbReference>
<organism evidence="1 2">
    <name type="scientific">Portunus trituberculatus</name>
    <name type="common">Swimming crab</name>
    <name type="synonym">Neptunus trituberculatus</name>
    <dbReference type="NCBI Taxonomy" id="210409"/>
    <lineage>
        <taxon>Eukaryota</taxon>
        <taxon>Metazoa</taxon>
        <taxon>Ecdysozoa</taxon>
        <taxon>Arthropoda</taxon>
        <taxon>Crustacea</taxon>
        <taxon>Multicrustacea</taxon>
        <taxon>Malacostraca</taxon>
        <taxon>Eumalacostraca</taxon>
        <taxon>Eucarida</taxon>
        <taxon>Decapoda</taxon>
        <taxon>Pleocyemata</taxon>
        <taxon>Brachyura</taxon>
        <taxon>Eubrachyura</taxon>
        <taxon>Portunoidea</taxon>
        <taxon>Portunidae</taxon>
        <taxon>Portuninae</taxon>
        <taxon>Portunus</taxon>
    </lineage>
</organism>
<protein>
    <submittedName>
        <fullName evidence="1">Uncharacterized protein</fullName>
    </submittedName>
</protein>
<reference evidence="1 2" key="1">
    <citation type="submission" date="2019-05" db="EMBL/GenBank/DDBJ databases">
        <title>Another draft genome of Portunus trituberculatus and its Hox gene families provides insights of decapod evolution.</title>
        <authorList>
            <person name="Jeong J.-H."/>
            <person name="Song I."/>
            <person name="Kim S."/>
            <person name="Choi T."/>
            <person name="Kim D."/>
            <person name="Ryu S."/>
            <person name="Kim W."/>
        </authorList>
    </citation>
    <scope>NUCLEOTIDE SEQUENCE [LARGE SCALE GENOMIC DNA]</scope>
    <source>
        <tissue evidence="1">Muscle</tissue>
    </source>
</reference>
<keyword evidence="2" id="KW-1185">Reference proteome</keyword>
<comment type="caution">
    <text evidence="1">The sequence shown here is derived from an EMBL/GenBank/DDBJ whole genome shotgun (WGS) entry which is preliminary data.</text>
</comment>
<dbReference type="Proteomes" id="UP000324222">
    <property type="component" value="Unassembled WGS sequence"/>
</dbReference>
<accession>A0A5B7K6P4</accession>
<sequence length="83" mass="9286">MGKSCRNILKILKAEPITFHKFKSLWRNSQRSQLMLRLIALNDSLKGIFAVAPVSAPSESLHNPTPKGKDMTFLYSQAVTILS</sequence>
<evidence type="ECO:0000313" key="2">
    <source>
        <dbReference type="Proteomes" id="UP000324222"/>
    </source>
</evidence>
<name>A0A5B7K6P4_PORTR</name>
<proteinExistence type="predicted"/>
<evidence type="ECO:0000313" key="1">
    <source>
        <dbReference type="EMBL" id="MPD04621.1"/>
    </source>
</evidence>
<dbReference type="AlphaFoldDB" id="A0A5B7K6P4"/>